<dbReference type="Pfam" id="PF01926">
    <property type="entry name" value="MMR_HSR1"/>
    <property type="match status" value="1"/>
</dbReference>
<dbReference type="AlphaFoldDB" id="A0A9X7Z4G1"/>
<dbReference type="PROSITE" id="PS51706">
    <property type="entry name" value="G_ENGB"/>
    <property type="match status" value="1"/>
</dbReference>
<dbReference type="GO" id="GO:0046872">
    <property type="term" value="F:metal ion binding"/>
    <property type="evidence" value="ECO:0007669"/>
    <property type="project" value="UniProtKB-KW"/>
</dbReference>
<dbReference type="NCBIfam" id="TIGR00231">
    <property type="entry name" value="small_GTP"/>
    <property type="match status" value="1"/>
</dbReference>
<dbReference type="PANTHER" id="PTHR11649:SF13">
    <property type="entry name" value="ENGB-TYPE G DOMAIN-CONTAINING PROTEIN"/>
    <property type="match status" value="1"/>
</dbReference>
<keyword evidence="4" id="KW-0479">Metal-binding</keyword>
<proteinExistence type="inferred from homology"/>
<keyword evidence="8 10" id="KW-0717">Septation</keyword>
<dbReference type="FunFam" id="3.40.50.300:FF:000098">
    <property type="entry name" value="Probable GTP-binding protein EngB"/>
    <property type="match status" value="1"/>
</dbReference>
<dbReference type="NCBIfam" id="TIGR03598">
    <property type="entry name" value="GTPase_YsxC"/>
    <property type="match status" value="1"/>
</dbReference>
<dbReference type="GO" id="GO:0000917">
    <property type="term" value="P:division septum assembly"/>
    <property type="evidence" value="ECO:0007669"/>
    <property type="project" value="UniProtKB-KW"/>
</dbReference>
<reference evidence="12 13" key="1">
    <citation type="submission" date="2021-02" db="EMBL/GenBank/DDBJ databases">
        <title>Alicyclobacillus curvatus sp. nov. and Alicyclobacillus mengziensis sp. nov., two acidophilic bacteria isolated from acid mine drainage.</title>
        <authorList>
            <person name="Huang Y."/>
        </authorList>
    </citation>
    <scope>NUCLEOTIDE SEQUENCE [LARGE SCALE GENOMIC DNA]</scope>
    <source>
        <strain evidence="12 13">S30H14</strain>
    </source>
</reference>
<dbReference type="PANTHER" id="PTHR11649">
    <property type="entry name" value="MSS1/TRME-RELATED GTP-BINDING PROTEIN"/>
    <property type="match status" value="1"/>
</dbReference>
<name>A0A9X7Z4G1_9BACL</name>
<evidence type="ECO:0000313" key="12">
    <source>
        <dbReference type="EMBL" id="QSO45934.1"/>
    </source>
</evidence>
<gene>
    <name evidence="10" type="primary">engB</name>
    <name evidence="12" type="ORF">JZ786_15480</name>
</gene>
<keyword evidence="13" id="KW-1185">Reference proteome</keyword>
<evidence type="ECO:0000256" key="5">
    <source>
        <dbReference type="ARBA" id="ARBA00022741"/>
    </source>
</evidence>
<comment type="function">
    <text evidence="10">Necessary for normal cell division and for the maintenance of normal septation.</text>
</comment>
<accession>A0A9X7Z4G1</accession>
<dbReference type="InterPro" id="IPR027417">
    <property type="entry name" value="P-loop_NTPase"/>
</dbReference>
<evidence type="ECO:0000256" key="3">
    <source>
        <dbReference type="ARBA" id="ARBA00022618"/>
    </source>
</evidence>
<keyword evidence="7 10" id="KW-0342">GTP-binding</keyword>
<evidence type="ECO:0000256" key="8">
    <source>
        <dbReference type="ARBA" id="ARBA00023210"/>
    </source>
</evidence>
<dbReference type="KEGG" id="afx:JZ786_15480"/>
<dbReference type="InterPro" id="IPR006073">
    <property type="entry name" value="GTP-bd"/>
</dbReference>
<evidence type="ECO:0000313" key="13">
    <source>
        <dbReference type="Proteomes" id="UP000663505"/>
    </source>
</evidence>
<dbReference type="GO" id="GO:0005525">
    <property type="term" value="F:GTP binding"/>
    <property type="evidence" value="ECO:0007669"/>
    <property type="project" value="UniProtKB-UniRule"/>
</dbReference>
<dbReference type="CDD" id="cd01876">
    <property type="entry name" value="YihA_EngB"/>
    <property type="match status" value="1"/>
</dbReference>
<dbReference type="HAMAP" id="MF_00321">
    <property type="entry name" value="GTPase_EngB"/>
    <property type="match status" value="1"/>
</dbReference>
<dbReference type="GO" id="GO:0005829">
    <property type="term" value="C:cytosol"/>
    <property type="evidence" value="ECO:0007669"/>
    <property type="project" value="TreeGrafter"/>
</dbReference>
<evidence type="ECO:0000256" key="1">
    <source>
        <dbReference type="ARBA" id="ARBA00001946"/>
    </source>
</evidence>
<dbReference type="Proteomes" id="UP000663505">
    <property type="component" value="Chromosome"/>
</dbReference>
<dbReference type="InterPro" id="IPR030393">
    <property type="entry name" value="G_ENGB_dom"/>
</dbReference>
<sequence length="202" mass="22669">MKIKSAEFEISAVRPVQWPSDGLVEFAFVGRSNVGKSSLLNKLLGRKSLARVSQKPGKTQQINFFRINDRFRFADLPGYGYAAVSKSERAKFAKMLETYLTTREPLLRVFQLVDIRHSPMPMDVETYRWMKSIGLEVSVIATKSDKVGRSQIAKAVREIRIAMDGPEFIIPVSSEKGEGILELWSHIEDLMGASESAGEELS</sequence>
<keyword evidence="9 10" id="KW-0131">Cell cycle</keyword>
<keyword evidence="3 10" id="KW-0132">Cell division</keyword>
<dbReference type="Gene3D" id="3.40.50.300">
    <property type="entry name" value="P-loop containing nucleotide triphosphate hydrolases"/>
    <property type="match status" value="1"/>
</dbReference>
<dbReference type="SUPFAM" id="SSF52540">
    <property type="entry name" value="P-loop containing nucleoside triphosphate hydrolases"/>
    <property type="match status" value="1"/>
</dbReference>
<keyword evidence="6" id="KW-0460">Magnesium</keyword>
<evidence type="ECO:0000259" key="11">
    <source>
        <dbReference type="PROSITE" id="PS51706"/>
    </source>
</evidence>
<evidence type="ECO:0000256" key="2">
    <source>
        <dbReference type="ARBA" id="ARBA00009638"/>
    </source>
</evidence>
<organism evidence="12 13">
    <name type="scientific">Alicyclobacillus mengziensis</name>
    <dbReference type="NCBI Taxonomy" id="2931921"/>
    <lineage>
        <taxon>Bacteria</taxon>
        <taxon>Bacillati</taxon>
        <taxon>Bacillota</taxon>
        <taxon>Bacilli</taxon>
        <taxon>Bacillales</taxon>
        <taxon>Alicyclobacillaceae</taxon>
        <taxon>Alicyclobacillus</taxon>
    </lineage>
</organism>
<keyword evidence="5 10" id="KW-0547">Nucleotide-binding</keyword>
<protein>
    <recommendedName>
        <fullName evidence="10">Probable GTP-binding protein EngB</fullName>
    </recommendedName>
</protein>
<dbReference type="InterPro" id="IPR019987">
    <property type="entry name" value="GTP-bd_ribosome_bio_YsxC"/>
</dbReference>
<evidence type="ECO:0000256" key="9">
    <source>
        <dbReference type="ARBA" id="ARBA00023306"/>
    </source>
</evidence>
<evidence type="ECO:0000256" key="10">
    <source>
        <dbReference type="HAMAP-Rule" id="MF_00321"/>
    </source>
</evidence>
<evidence type="ECO:0000256" key="6">
    <source>
        <dbReference type="ARBA" id="ARBA00022842"/>
    </source>
</evidence>
<feature type="domain" description="EngB-type G" evidence="11">
    <location>
        <begin position="22"/>
        <end position="193"/>
    </location>
</feature>
<dbReference type="RefSeq" id="WP_206655306.1">
    <property type="nucleotide sequence ID" value="NZ_CP071182.1"/>
</dbReference>
<dbReference type="InterPro" id="IPR005225">
    <property type="entry name" value="Small_GTP-bd"/>
</dbReference>
<dbReference type="EMBL" id="CP071182">
    <property type="protein sequence ID" value="QSO45934.1"/>
    <property type="molecule type" value="Genomic_DNA"/>
</dbReference>
<evidence type="ECO:0000256" key="4">
    <source>
        <dbReference type="ARBA" id="ARBA00022723"/>
    </source>
</evidence>
<evidence type="ECO:0000256" key="7">
    <source>
        <dbReference type="ARBA" id="ARBA00023134"/>
    </source>
</evidence>
<comment type="similarity">
    <text evidence="2 10">Belongs to the TRAFAC class TrmE-Era-EngA-EngB-Septin-like GTPase superfamily. EngB GTPase family.</text>
</comment>
<comment type="cofactor">
    <cofactor evidence="1">
        <name>Mg(2+)</name>
        <dbReference type="ChEBI" id="CHEBI:18420"/>
    </cofactor>
</comment>